<keyword evidence="1" id="KW-0813">Transport</keyword>
<reference evidence="4" key="2">
    <citation type="submission" date="2022-05" db="EMBL/GenBank/DDBJ databases">
        <authorList>
            <person name="Proctor A.L."/>
            <person name="Phillips G.J."/>
            <person name="Wannemuehler M.J."/>
        </authorList>
    </citation>
    <scope>NUCLEOTIDE SEQUENCE</scope>
    <source>
        <strain evidence="4">ASF457</strain>
    </source>
</reference>
<dbReference type="GO" id="GO:0005524">
    <property type="term" value="F:ATP binding"/>
    <property type="evidence" value="ECO:0007669"/>
    <property type="project" value="UniProtKB-KW"/>
</dbReference>
<evidence type="ECO:0000313" key="4">
    <source>
        <dbReference type="EMBL" id="USF24739.1"/>
    </source>
</evidence>
<evidence type="ECO:0000313" key="5">
    <source>
        <dbReference type="Proteomes" id="UP000017429"/>
    </source>
</evidence>
<dbReference type="SMART" id="SM00382">
    <property type="entry name" value="AAA"/>
    <property type="match status" value="1"/>
</dbReference>
<dbReference type="InterPro" id="IPR003439">
    <property type="entry name" value="ABC_transporter-like_ATP-bd"/>
</dbReference>
<dbReference type="Pfam" id="PF00005">
    <property type="entry name" value="ABC_tran"/>
    <property type="match status" value="1"/>
</dbReference>
<gene>
    <name evidence="4" type="primary">oppF</name>
    <name evidence="4" type="ORF">N508_001829</name>
</gene>
<evidence type="ECO:0000256" key="1">
    <source>
        <dbReference type="ARBA" id="ARBA00022448"/>
    </source>
</evidence>
<dbReference type="InterPro" id="IPR003593">
    <property type="entry name" value="AAA+_ATPase"/>
</dbReference>
<dbReference type="InterPro" id="IPR027417">
    <property type="entry name" value="P-loop_NTPase"/>
</dbReference>
<dbReference type="PROSITE" id="PS00211">
    <property type="entry name" value="ABC_TRANSPORTER_1"/>
    <property type="match status" value="1"/>
</dbReference>
<dbReference type="GO" id="GO:0055085">
    <property type="term" value="P:transmembrane transport"/>
    <property type="evidence" value="ECO:0007669"/>
    <property type="project" value="UniProtKB-ARBA"/>
</dbReference>
<reference evidence="4" key="3">
    <citation type="submission" date="2022-06" db="EMBL/GenBank/DDBJ databases">
        <title>Resources to Facilitate Use of the Altered Schaedler Flora (ASF) Mouse Model to Study Microbiome Function.</title>
        <authorList>
            <person name="Proctor A."/>
            <person name="Parvinroo S."/>
            <person name="Richie T."/>
            <person name="Jia X."/>
            <person name="Lee S.T.M."/>
            <person name="Karp P.D."/>
            <person name="Paley S."/>
            <person name="Kostic A.D."/>
            <person name="Pierre J.F."/>
            <person name="Wannemuehler M.J."/>
            <person name="Phillips G.J."/>
        </authorList>
    </citation>
    <scope>NUCLEOTIDE SEQUENCE</scope>
    <source>
        <strain evidence="4">ASF457</strain>
    </source>
</reference>
<dbReference type="InterPro" id="IPR050319">
    <property type="entry name" value="ABC_transp_ATP-bind"/>
</dbReference>
<dbReference type="KEGG" id="msch:N508_001829"/>
<dbReference type="CDD" id="cd03257">
    <property type="entry name" value="ABC_NikE_OppD_transporters"/>
    <property type="match status" value="1"/>
</dbReference>
<keyword evidence="5" id="KW-1185">Reference proteome</keyword>
<protein>
    <submittedName>
        <fullName evidence="4">Oligopeptide transport ATP-binding protein OppF</fullName>
    </submittedName>
</protein>
<dbReference type="PROSITE" id="PS50893">
    <property type="entry name" value="ABC_TRANSPORTER_2"/>
    <property type="match status" value="1"/>
</dbReference>
<proteinExistence type="predicted"/>
<accession>V2QA76</accession>
<dbReference type="AlphaFoldDB" id="V2QA76"/>
<keyword evidence="2" id="KW-0547">Nucleotide-binding</keyword>
<dbReference type="RefSeq" id="WP_023276109.1">
    <property type="nucleotide sequence ID" value="NZ_CP097562.1"/>
</dbReference>
<name>V2QA76_9BACT</name>
<reference evidence="4" key="1">
    <citation type="journal article" date="2014" name="Genome Announc.">
        <title>Draft genome sequences of the altered schaedler flora, a defined bacterial community from gnotobiotic mice.</title>
        <authorList>
            <person name="Wannemuehler M.J."/>
            <person name="Overstreet A.M."/>
            <person name="Ward D.V."/>
            <person name="Phillips G.J."/>
        </authorList>
    </citation>
    <scope>NUCLEOTIDE SEQUENCE</scope>
    <source>
        <strain evidence="4">ASF457</strain>
    </source>
</reference>
<organism evidence="4 5">
    <name type="scientific">Mucispirillum schaedleri ASF457</name>
    <dbReference type="NCBI Taxonomy" id="1379858"/>
    <lineage>
        <taxon>Bacteria</taxon>
        <taxon>Pseudomonadati</taxon>
        <taxon>Deferribacterota</taxon>
        <taxon>Deferribacteres</taxon>
        <taxon>Deferribacterales</taxon>
        <taxon>Mucispirillaceae</taxon>
        <taxon>Mucispirillum</taxon>
    </lineage>
</organism>
<dbReference type="Gene3D" id="3.40.50.300">
    <property type="entry name" value="P-loop containing nucleotide triphosphate hydrolases"/>
    <property type="match status" value="1"/>
</dbReference>
<sequence length="272" mass="30039">MQNNSILSLENVSKYFYTSSNFFRKNEYFAALNNVSLNIASGSSLGIVGESGSGKTTIARLMCSIYKADKGKVLYCGKDISALSKADRQEYTKNVQMVFQDPNNTLNPKLTIKSALSDGIKQHITKDKYEIQAKLEHLMEMVGLPAAYLERYPHEFSGGQRQRISIARAISINPKVIIADEPVSSLDVSVQAQILNLMKALQKNGITLILISHSLAVVSNLCENIAVIKKGCLEEYGNTLEVLSNPKSEYTKSLLASSLYAVMNNNKIMENI</sequence>
<evidence type="ECO:0000256" key="2">
    <source>
        <dbReference type="ARBA" id="ARBA00022741"/>
    </source>
</evidence>
<dbReference type="eggNOG" id="COG4608">
    <property type="taxonomic scope" value="Bacteria"/>
</dbReference>
<dbReference type="SUPFAM" id="SSF52540">
    <property type="entry name" value="P-loop containing nucleoside triphosphate hydrolases"/>
    <property type="match status" value="1"/>
</dbReference>
<keyword evidence="3 4" id="KW-0067">ATP-binding</keyword>
<dbReference type="GO" id="GO:0016887">
    <property type="term" value="F:ATP hydrolysis activity"/>
    <property type="evidence" value="ECO:0007669"/>
    <property type="project" value="InterPro"/>
</dbReference>
<dbReference type="OrthoDB" id="9779287at2"/>
<dbReference type="InterPro" id="IPR017871">
    <property type="entry name" value="ABC_transporter-like_CS"/>
</dbReference>
<evidence type="ECO:0000256" key="3">
    <source>
        <dbReference type="ARBA" id="ARBA00022840"/>
    </source>
</evidence>
<dbReference type="EMBL" id="CP097562">
    <property type="protein sequence ID" value="USF24739.1"/>
    <property type="molecule type" value="Genomic_DNA"/>
</dbReference>
<dbReference type="Proteomes" id="UP000017429">
    <property type="component" value="Chromosome"/>
</dbReference>
<dbReference type="PANTHER" id="PTHR43776">
    <property type="entry name" value="TRANSPORT ATP-BINDING PROTEIN"/>
    <property type="match status" value="1"/>
</dbReference>